<dbReference type="AlphaFoldDB" id="A0A1A7YJ70"/>
<dbReference type="SUPFAM" id="SSF57756">
    <property type="entry name" value="Retrovirus zinc finger-like domains"/>
    <property type="match status" value="1"/>
</dbReference>
<protein>
    <recommendedName>
        <fullName evidence="3">CCHC-type domain-containing protein</fullName>
    </recommendedName>
</protein>
<accession>A0A1A7YJ70</accession>
<feature type="compositionally biased region" description="Polar residues" evidence="2">
    <location>
        <begin position="213"/>
        <end position="225"/>
    </location>
</feature>
<feature type="region of interest" description="Disordered" evidence="2">
    <location>
        <begin position="334"/>
        <end position="462"/>
    </location>
</feature>
<reference evidence="4" key="2">
    <citation type="submission" date="2016-06" db="EMBL/GenBank/DDBJ databases">
        <title>The genome of a short-lived fish provides insights into sex chromosome evolution and the genetic control of aging.</title>
        <authorList>
            <person name="Reichwald K."/>
            <person name="Felder M."/>
            <person name="Petzold A."/>
            <person name="Koch P."/>
            <person name="Groth M."/>
            <person name="Platzer M."/>
        </authorList>
    </citation>
    <scope>NUCLEOTIDE SEQUENCE</scope>
    <source>
        <tissue evidence="4">Brain</tissue>
    </source>
</reference>
<feature type="compositionally biased region" description="Basic and acidic residues" evidence="2">
    <location>
        <begin position="233"/>
        <end position="277"/>
    </location>
</feature>
<evidence type="ECO:0000256" key="2">
    <source>
        <dbReference type="SAM" id="MobiDB-lite"/>
    </source>
</evidence>
<gene>
    <name evidence="4" type="primary">Nfu_g_1_019691</name>
</gene>
<organism evidence="4">
    <name type="scientific">Iconisemion striatum</name>
    <dbReference type="NCBI Taxonomy" id="60296"/>
    <lineage>
        <taxon>Eukaryota</taxon>
        <taxon>Metazoa</taxon>
        <taxon>Chordata</taxon>
        <taxon>Craniata</taxon>
        <taxon>Vertebrata</taxon>
        <taxon>Euteleostomi</taxon>
        <taxon>Actinopterygii</taxon>
        <taxon>Neopterygii</taxon>
        <taxon>Teleostei</taxon>
        <taxon>Neoteleostei</taxon>
        <taxon>Acanthomorphata</taxon>
        <taxon>Ovalentaria</taxon>
        <taxon>Atherinomorphae</taxon>
        <taxon>Cyprinodontiformes</taxon>
        <taxon>Nothobranchiidae</taxon>
        <taxon>Iconisemion</taxon>
    </lineage>
</organism>
<reference evidence="4" key="1">
    <citation type="submission" date="2016-05" db="EMBL/GenBank/DDBJ databases">
        <authorList>
            <person name="Lavstsen T."/>
            <person name="Jespersen J.S."/>
        </authorList>
    </citation>
    <scope>NUCLEOTIDE SEQUENCE</scope>
    <source>
        <tissue evidence="4">Brain</tissue>
    </source>
</reference>
<feature type="compositionally biased region" description="Polar residues" evidence="2">
    <location>
        <begin position="342"/>
        <end position="359"/>
    </location>
</feature>
<evidence type="ECO:0000259" key="3">
    <source>
        <dbReference type="PROSITE" id="PS50158"/>
    </source>
</evidence>
<evidence type="ECO:0000313" key="4">
    <source>
        <dbReference type="EMBL" id="SBP29960.1"/>
    </source>
</evidence>
<feature type="compositionally biased region" description="Basic and acidic residues" evidence="2">
    <location>
        <begin position="288"/>
        <end position="305"/>
    </location>
</feature>
<feature type="compositionally biased region" description="Basic and acidic residues" evidence="2">
    <location>
        <begin position="426"/>
        <end position="462"/>
    </location>
</feature>
<dbReference type="EMBL" id="HADX01007728">
    <property type="protein sequence ID" value="SBP29960.1"/>
    <property type="molecule type" value="Transcribed_RNA"/>
</dbReference>
<feature type="compositionally biased region" description="Basic and acidic residues" evidence="2">
    <location>
        <begin position="362"/>
        <end position="378"/>
    </location>
</feature>
<keyword evidence="1" id="KW-0863">Zinc-finger</keyword>
<keyword evidence="1" id="KW-0479">Metal-binding</keyword>
<proteinExistence type="predicted"/>
<dbReference type="GO" id="GO:0008270">
    <property type="term" value="F:zinc ion binding"/>
    <property type="evidence" value="ECO:0007669"/>
    <property type="project" value="UniProtKB-KW"/>
</dbReference>
<dbReference type="InterPro" id="IPR001878">
    <property type="entry name" value="Znf_CCHC"/>
</dbReference>
<feature type="domain" description="CCHC-type" evidence="3">
    <location>
        <begin position="57"/>
        <end position="71"/>
    </location>
</feature>
<dbReference type="PROSITE" id="PS50158">
    <property type="entry name" value="ZF_CCHC"/>
    <property type="match status" value="1"/>
</dbReference>
<dbReference type="Gene3D" id="4.10.60.10">
    <property type="entry name" value="Zinc finger, CCHC-type"/>
    <property type="match status" value="1"/>
</dbReference>
<evidence type="ECO:0000256" key="1">
    <source>
        <dbReference type="PROSITE-ProRule" id="PRU00047"/>
    </source>
</evidence>
<name>A0A1A7YJ70_9TELE</name>
<dbReference type="InterPro" id="IPR036875">
    <property type="entry name" value="Znf_CCHC_sf"/>
</dbReference>
<feature type="compositionally biased region" description="Basic and acidic residues" evidence="2">
    <location>
        <begin position="387"/>
        <end position="413"/>
    </location>
</feature>
<feature type="compositionally biased region" description="Low complexity" evidence="2">
    <location>
        <begin position="162"/>
        <end position="178"/>
    </location>
</feature>
<dbReference type="GO" id="GO:0003676">
    <property type="term" value="F:nucleic acid binding"/>
    <property type="evidence" value="ECO:0007669"/>
    <property type="project" value="InterPro"/>
</dbReference>
<feature type="compositionally biased region" description="Basic and acidic residues" evidence="2">
    <location>
        <begin position="181"/>
        <end position="194"/>
    </location>
</feature>
<feature type="region of interest" description="Disordered" evidence="2">
    <location>
        <begin position="154"/>
        <end position="316"/>
    </location>
</feature>
<sequence length="462" mass="51481">MSDHSSTKALSYFSMMQNSNLADADVSEEDKIKVMMSQSSMNLNTKLGTVLPENYTCYRCRNTGHHIRNCPLSGQDKNFQGPPRIRKSTGIPNSLLVELQSSYSPGYALATPTWKLPAPLGAPIPSLCSSTSTPSVPVLIPKEWYRYQRKQNESPLPYKANDGYSSPSASSSDGHSAPCNDRAKFSESCREKSRSVTKSSEGANLQEPKHDQNQSFNSSGTSGQPSHGKKQKKLEAGRAKDSSDLDSTCDLRQEKRRRYDDPNTHKDGSSVRHKETVGSDSKSVHPPLKKDKNDAKTQKPEEMKSRSKTQKNIWEGGIKVIPQKKISININLDVKRQEDKSGQQNSSKVDVCMQENQEQTGEEVKEPRGTEVNRKKESSPGSVTTEELTHVLEEVRDNKSAAAAEESRESKEMEDVDLWHCALSGVKDKEEDHMMGKEETLKGIPKETRGEPQSKDKRIQKP</sequence>
<keyword evidence="1" id="KW-0862">Zinc</keyword>